<dbReference type="PANTHER" id="PTHR33841:SF1">
    <property type="entry name" value="DNA METHYLTRANSFERASE A"/>
    <property type="match status" value="1"/>
</dbReference>
<evidence type="ECO:0000256" key="2">
    <source>
        <dbReference type="ARBA" id="ARBA00022603"/>
    </source>
</evidence>
<dbReference type="EC" id="2.1.1.72" evidence="1"/>
<keyword evidence="3" id="KW-0808">Transferase</keyword>
<dbReference type="GO" id="GO:0008168">
    <property type="term" value="F:methyltransferase activity"/>
    <property type="evidence" value="ECO:0007669"/>
    <property type="project" value="UniProtKB-KW"/>
</dbReference>
<dbReference type="PANTHER" id="PTHR33841">
    <property type="entry name" value="DNA METHYLTRANSFERASE YEEA-RELATED"/>
    <property type="match status" value="1"/>
</dbReference>
<name>A0ABR9VKE4_9CYAN</name>
<protein>
    <recommendedName>
        <fullName evidence="1">site-specific DNA-methyltransferase (adenine-specific)</fullName>
        <ecNumber evidence="1">2.1.1.72</ecNumber>
    </recommendedName>
</protein>
<comment type="caution">
    <text evidence="6">The sequence shown here is derived from an EMBL/GenBank/DDBJ whole genome shotgun (WGS) entry which is preliminary data.</text>
</comment>
<organism evidence="6 7">
    <name type="scientific">Sphaerospermopsis aphanizomenoides LEGE 00250</name>
    <dbReference type="NCBI Taxonomy" id="2777972"/>
    <lineage>
        <taxon>Bacteria</taxon>
        <taxon>Bacillati</taxon>
        <taxon>Cyanobacteriota</taxon>
        <taxon>Cyanophyceae</taxon>
        <taxon>Nostocales</taxon>
        <taxon>Aphanizomenonaceae</taxon>
        <taxon>Sphaerospermopsis</taxon>
        <taxon>Sphaerospermopsis aphanizomenoides</taxon>
    </lineage>
</organism>
<feature type="domain" description="TaqI-like C-terminal specificity" evidence="5">
    <location>
        <begin position="91"/>
        <end position="235"/>
    </location>
</feature>
<dbReference type="Pfam" id="PF12950">
    <property type="entry name" value="TaqI_C"/>
    <property type="match status" value="1"/>
</dbReference>
<evidence type="ECO:0000313" key="7">
    <source>
        <dbReference type="Proteomes" id="UP000606776"/>
    </source>
</evidence>
<evidence type="ECO:0000256" key="1">
    <source>
        <dbReference type="ARBA" id="ARBA00011900"/>
    </source>
</evidence>
<evidence type="ECO:0000256" key="3">
    <source>
        <dbReference type="ARBA" id="ARBA00022679"/>
    </source>
</evidence>
<gene>
    <name evidence="6" type="ORF">IQ227_23820</name>
</gene>
<keyword evidence="7" id="KW-1185">Reference proteome</keyword>
<evidence type="ECO:0000313" key="6">
    <source>
        <dbReference type="EMBL" id="MBE9238964.1"/>
    </source>
</evidence>
<evidence type="ECO:0000259" key="5">
    <source>
        <dbReference type="Pfam" id="PF12950"/>
    </source>
</evidence>
<dbReference type="GO" id="GO:0032259">
    <property type="term" value="P:methylation"/>
    <property type="evidence" value="ECO:0007669"/>
    <property type="project" value="UniProtKB-KW"/>
</dbReference>
<sequence>PKINLTQYVQNEDNSYTIPWSRFSANAWSLEPPAVDELMQKIQRVGVPLKEFASVKPICGIKTGLNEAFFIDDATKKKLVLDDPKCAEIIKPILRGQDIKRWCPEWDNLWIIFAHKDIDIEQYPIIKQHLENYRNKLENRAGKQLWWQLQASPASYHLFAKPKIIWQDLAFHSRFCLEQENVIIDMTCFVLPCSDLWLLAVLNSPLMWYWLWRNTIHGKDEVLRLKNIYTETLPIAQPTAEIRAEVEEIVTRLIEITKLNGQVYKDVLDWLQIEYKIEKLGNKLADFATLEFDEFVEEVRKRMPKPKTAKKASDPLSIPAFKALRQAHNDYVPEIQNRKNEAVKLEQRLADLVNQTYQLTPEEIDLMWKTAPPRMPI</sequence>
<comment type="catalytic activity">
    <reaction evidence="4">
        <text>a 2'-deoxyadenosine in DNA + S-adenosyl-L-methionine = an N(6)-methyl-2'-deoxyadenosine in DNA + S-adenosyl-L-homocysteine + H(+)</text>
        <dbReference type="Rhea" id="RHEA:15197"/>
        <dbReference type="Rhea" id="RHEA-COMP:12418"/>
        <dbReference type="Rhea" id="RHEA-COMP:12419"/>
        <dbReference type="ChEBI" id="CHEBI:15378"/>
        <dbReference type="ChEBI" id="CHEBI:57856"/>
        <dbReference type="ChEBI" id="CHEBI:59789"/>
        <dbReference type="ChEBI" id="CHEBI:90615"/>
        <dbReference type="ChEBI" id="CHEBI:90616"/>
        <dbReference type="EC" id="2.1.1.72"/>
    </reaction>
</comment>
<dbReference type="InterPro" id="IPR050953">
    <property type="entry name" value="N4_N6_ade-DNA_methylase"/>
</dbReference>
<reference evidence="6 7" key="1">
    <citation type="submission" date="2020-10" db="EMBL/GenBank/DDBJ databases">
        <authorList>
            <person name="Castelo-Branco R."/>
            <person name="Eusebio N."/>
            <person name="Adriana R."/>
            <person name="Vieira A."/>
            <person name="Brugerolle De Fraissinette N."/>
            <person name="Rezende De Castro R."/>
            <person name="Schneider M.P."/>
            <person name="Vasconcelos V."/>
            <person name="Leao P.N."/>
        </authorList>
    </citation>
    <scope>NUCLEOTIDE SEQUENCE [LARGE SCALE GENOMIC DNA]</scope>
    <source>
        <strain evidence="6 7">LEGE 00250</strain>
    </source>
</reference>
<dbReference type="EMBL" id="JADEWB010000237">
    <property type="protein sequence ID" value="MBE9238964.1"/>
    <property type="molecule type" value="Genomic_DNA"/>
</dbReference>
<accession>A0ABR9VKE4</accession>
<proteinExistence type="predicted"/>
<keyword evidence="2 6" id="KW-0489">Methyltransferase</keyword>
<dbReference type="InterPro" id="IPR025931">
    <property type="entry name" value="TaqI_C"/>
</dbReference>
<feature type="non-terminal residue" evidence="6">
    <location>
        <position position="1"/>
    </location>
</feature>
<dbReference type="RefSeq" id="WP_322743420.1">
    <property type="nucleotide sequence ID" value="NZ_JADEWB010000237.1"/>
</dbReference>
<evidence type="ECO:0000256" key="4">
    <source>
        <dbReference type="ARBA" id="ARBA00047942"/>
    </source>
</evidence>
<dbReference type="Proteomes" id="UP000606776">
    <property type="component" value="Unassembled WGS sequence"/>
</dbReference>